<keyword evidence="2" id="KW-1185">Reference proteome</keyword>
<reference evidence="1 2" key="1">
    <citation type="submission" date="2019-11" db="EMBL/GenBank/DDBJ databases">
        <authorList>
            <person name="Zheng R.K."/>
            <person name="Sun C.M."/>
        </authorList>
    </citation>
    <scope>NUCLEOTIDE SEQUENCE [LARGE SCALE GENOMIC DNA]</scope>
    <source>
        <strain evidence="1 2">WC007</strain>
    </source>
</reference>
<proteinExistence type="predicted"/>
<dbReference type="Gene3D" id="3.10.20.30">
    <property type="match status" value="1"/>
</dbReference>
<gene>
    <name evidence="1" type="ORF">GM418_20505</name>
</gene>
<dbReference type="Proteomes" id="UP000428260">
    <property type="component" value="Chromosome"/>
</dbReference>
<dbReference type="Pfam" id="PF02597">
    <property type="entry name" value="ThiS"/>
    <property type="match status" value="1"/>
</dbReference>
<dbReference type="CDD" id="cd00754">
    <property type="entry name" value="Ubl_MoaD"/>
    <property type="match status" value="1"/>
</dbReference>
<dbReference type="SUPFAM" id="SSF54285">
    <property type="entry name" value="MoaD/ThiS"/>
    <property type="match status" value="1"/>
</dbReference>
<dbReference type="KEGG" id="mcos:GM418_20505"/>
<dbReference type="InterPro" id="IPR003749">
    <property type="entry name" value="ThiS/MoaD-like"/>
</dbReference>
<evidence type="ECO:0008006" key="3">
    <source>
        <dbReference type="Google" id="ProtNLM"/>
    </source>
</evidence>
<dbReference type="InterPro" id="IPR016155">
    <property type="entry name" value="Mopterin_synth/thiamin_S_b"/>
</dbReference>
<evidence type="ECO:0000313" key="1">
    <source>
        <dbReference type="EMBL" id="QGY45963.1"/>
    </source>
</evidence>
<dbReference type="AlphaFoldDB" id="A0A6I6K328"/>
<protein>
    <recommendedName>
        <fullName evidence="3">Molybdopterin synthase sulfur carrier subunit</fullName>
    </recommendedName>
</protein>
<accession>A0A6I6K328</accession>
<dbReference type="RefSeq" id="WP_158869102.1">
    <property type="nucleotide sequence ID" value="NZ_CP046401.1"/>
</dbReference>
<evidence type="ECO:0000313" key="2">
    <source>
        <dbReference type="Proteomes" id="UP000428260"/>
    </source>
</evidence>
<organism evidence="1 2">
    <name type="scientific">Maribellus comscasis</name>
    <dbReference type="NCBI Taxonomy" id="2681766"/>
    <lineage>
        <taxon>Bacteria</taxon>
        <taxon>Pseudomonadati</taxon>
        <taxon>Bacteroidota</taxon>
        <taxon>Bacteroidia</taxon>
        <taxon>Marinilabiliales</taxon>
        <taxon>Prolixibacteraceae</taxon>
        <taxon>Maribellus</taxon>
    </lineage>
</organism>
<name>A0A6I6K328_9BACT</name>
<sequence>MDKKTIKIVCFAGLQKYFGAETSVAVEPEATYSDVVTELVTANPEAEEVLNSCRIAVKEEFVSLSDKLESVDTLFLIPPSSGG</sequence>
<dbReference type="InterPro" id="IPR012675">
    <property type="entry name" value="Beta-grasp_dom_sf"/>
</dbReference>
<dbReference type="EMBL" id="CP046401">
    <property type="protein sequence ID" value="QGY45963.1"/>
    <property type="molecule type" value="Genomic_DNA"/>
</dbReference>